<dbReference type="FunFam" id="3.40.50.12230:FF:000001">
    <property type="entry name" value="Methionyl-tRNA formyltransferase"/>
    <property type="match status" value="1"/>
</dbReference>
<dbReference type="CDD" id="cd08704">
    <property type="entry name" value="Met_tRNA_FMT_C"/>
    <property type="match status" value="1"/>
</dbReference>
<reference evidence="8 9" key="1">
    <citation type="submission" date="2017-06" db="EMBL/GenBank/DDBJ databases">
        <authorList>
            <person name="Kim H.J."/>
            <person name="Triplett B.A."/>
        </authorList>
    </citation>
    <scope>NUCLEOTIDE SEQUENCE [LARGE SCALE GENOMIC DNA]</scope>
    <source>
        <strain evidence="8 9">SCA</strain>
    </source>
</reference>
<dbReference type="CDD" id="cd08646">
    <property type="entry name" value="FMT_core_Met-tRNA-FMT_N"/>
    <property type="match status" value="1"/>
</dbReference>
<dbReference type="GO" id="GO:0005829">
    <property type="term" value="C:cytosol"/>
    <property type="evidence" value="ECO:0007669"/>
    <property type="project" value="TreeGrafter"/>
</dbReference>
<dbReference type="NCBIfam" id="TIGR00460">
    <property type="entry name" value="fmt"/>
    <property type="match status" value="1"/>
</dbReference>
<dbReference type="InterPro" id="IPR002376">
    <property type="entry name" value="Formyl_transf_N"/>
</dbReference>
<dbReference type="GO" id="GO:0004479">
    <property type="term" value="F:methionyl-tRNA formyltransferase activity"/>
    <property type="evidence" value="ECO:0007669"/>
    <property type="project" value="UniProtKB-UniRule"/>
</dbReference>
<dbReference type="Pfam" id="PF00551">
    <property type="entry name" value="Formyl_trans_N"/>
    <property type="match status" value="1"/>
</dbReference>
<evidence type="ECO:0000256" key="1">
    <source>
        <dbReference type="ARBA" id="ARBA00010699"/>
    </source>
</evidence>
<evidence type="ECO:0000256" key="3">
    <source>
        <dbReference type="ARBA" id="ARBA00022679"/>
    </source>
</evidence>
<dbReference type="InterPro" id="IPR005793">
    <property type="entry name" value="Formyl_trans_C"/>
</dbReference>
<accession>A0A239A5C3</accession>
<keyword evidence="9" id="KW-1185">Reference proteome</keyword>
<dbReference type="EC" id="2.1.2.9" evidence="2 5"/>
<dbReference type="AlphaFoldDB" id="A0A239A5C3"/>
<evidence type="ECO:0000256" key="5">
    <source>
        <dbReference type="HAMAP-Rule" id="MF_00182"/>
    </source>
</evidence>
<dbReference type="InterPro" id="IPR041711">
    <property type="entry name" value="Met-tRNA-FMT_N"/>
</dbReference>
<dbReference type="PROSITE" id="PS00373">
    <property type="entry name" value="GART"/>
    <property type="match status" value="1"/>
</dbReference>
<dbReference type="SUPFAM" id="SSF50486">
    <property type="entry name" value="FMT C-terminal domain-like"/>
    <property type="match status" value="1"/>
</dbReference>
<dbReference type="InterPro" id="IPR001555">
    <property type="entry name" value="GART_AS"/>
</dbReference>
<gene>
    <name evidence="5" type="primary">fmt</name>
    <name evidence="8" type="ORF">SAMN05446037_1001352</name>
</gene>
<dbReference type="Pfam" id="PF02911">
    <property type="entry name" value="Formyl_trans_C"/>
    <property type="match status" value="1"/>
</dbReference>
<dbReference type="HAMAP" id="MF_00182">
    <property type="entry name" value="Formyl_trans"/>
    <property type="match status" value="1"/>
</dbReference>
<evidence type="ECO:0000256" key="2">
    <source>
        <dbReference type="ARBA" id="ARBA00012261"/>
    </source>
</evidence>
<comment type="catalytic activity">
    <reaction evidence="5">
        <text>L-methionyl-tRNA(fMet) + (6R)-10-formyltetrahydrofolate = N-formyl-L-methionyl-tRNA(fMet) + (6S)-5,6,7,8-tetrahydrofolate + H(+)</text>
        <dbReference type="Rhea" id="RHEA:24380"/>
        <dbReference type="Rhea" id="RHEA-COMP:9952"/>
        <dbReference type="Rhea" id="RHEA-COMP:9953"/>
        <dbReference type="ChEBI" id="CHEBI:15378"/>
        <dbReference type="ChEBI" id="CHEBI:57453"/>
        <dbReference type="ChEBI" id="CHEBI:78530"/>
        <dbReference type="ChEBI" id="CHEBI:78844"/>
        <dbReference type="ChEBI" id="CHEBI:195366"/>
        <dbReference type="EC" id="2.1.2.9"/>
    </reaction>
</comment>
<comment type="similarity">
    <text evidence="1 5">Belongs to the Fmt family.</text>
</comment>
<evidence type="ECO:0000313" key="8">
    <source>
        <dbReference type="EMBL" id="SNR90847.1"/>
    </source>
</evidence>
<dbReference type="SUPFAM" id="SSF53328">
    <property type="entry name" value="Formyltransferase"/>
    <property type="match status" value="1"/>
</dbReference>
<dbReference type="Gene3D" id="3.40.50.12230">
    <property type="match status" value="1"/>
</dbReference>
<dbReference type="EMBL" id="FZOJ01000001">
    <property type="protein sequence ID" value="SNR90847.1"/>
    <property type="molecule type" value="Genomic_DNA"/>
</dbReference>
<dbReference type="PANTHER" id="PTHR11138">
    <property type="entry name" value="METHIONYL-TRNA FORMYLTRANSFERASE"/>
    <property type="match status" value="1"/>
</dbReference>
<dbReference type="InterPro" id="IPR011034">
    <property type="entry name" value="Formyl_transferase-like_C_sf"/>
</dbReference>
<feature type="domain" description="Formyl transferase N-terminal" evidence="6">
    <location>
        <begin position="1"/>
        <end position="176"/>
    </location>
</feature>
<proteinExistence type="inferred from homology"/>
<dbReference type="InterPro" id="IPR044135">
    <property type="entry name" value="Met-tRNA-FMT_C"/>
</dbReference>
<organism evidence="8 9">
    <name type="scientific">Anaerovirgula multivorans</name>
    <dbReference type="NCBI Taxonomy" id="312168"/>
    <lineage>
        <taxon>Bacteria</taxon>
        <taxon>Bacillati</taxon>
        <taxon>Bacillota</taxon>
        <taxon>Clostridia</taxon>
        <taxon>Peptostreptococcales</taxon>
        <taxon>Natronincolaceae</taxon>
        <taxon>Anaerovirgula</taxon>
    </lineage>
</organism>
<comment type="function">
    <text evidence="5">Attaches a formyl group to the free amino group of methionyl-tRNA(fMet). The formyl group appears to play a dual role in the initiator identity of N-formylmethionyl-tRNA by promoting its recognition by IF2 and preventing the misappropriation of this tRNA by the elongation apparatus.</text>
</comment>
<evidence type="ECO:0000256" key="4">
    <source>
        <dbReference type="ARBA" id="ARBA00022917"/>
    </source>
</evidence>
<sequence>MKIVFMGTPDFAVPSLEALVEEKHDIVQVFTQPDRPKGRGNKLTMPPVKEKALEHNLKVCQPHSLKNTEIVNIIKNLNPDLIVVVAYGQILTKEVLAIPPLGCINVHASLLPKYRGAGPIQWAIINGEKTTGITTMYMGEGLDTGDMILKEEIFIGENETAEELHNRLSLLGGKVLKGTLLQIDKGTAPRVRQNHEESTYAPRLTKELGNIQWNKTAEEIHNLIRGTIPWPMAYTNYLDKTMKIWKSGIEKGNGSNEPGKIIEVTKDKIIVATGKDSLAIEELQFSGGKRLAVKDFLVGNTIEKNIILGS</sequence>
<name>A0A239A5C3_9FIRM</name>
<dbReference type="Proteomes" id="UP000198304">
    <property type="component" value="Unassembled WGS sequence"/>
</dbReference>
<evidence type="ECO:0000259" key="7">
    <source>
        <dbReference type="Pfam" id="PF02911"/>
    </source>
</evidence>
<keyword evidence="3 5" id="KW-0808">Transferase</keyword>
<feature type="domain" description="Formyl transferase C-terminal" evidence="7">
    <location>
        <begin position="203"/>
        <end position="299"/>
    </location>
</feature>
<dbReference type="InterPro" id="IPR005794">
    <property type="entry name" value="Fmt"/>
</dbReference>
<dbReference type="RefSeq" id="WP_089281131.1">
    <property type="nucleotide sequence ID" value="NZ_FZOJ01000001.1"/>
</dbReference>
<feature type="binding site" evidence="5">
    <location>
        <begin position="109"/>
        <end position="112"/>
    </location>
    <ligand>
        <name>(6S)-5,6,7,8-tetrahydrofolate</name>
        <dbReference type="ChEBI" id="CHEBI:57453"/>
    </ligand>
</feature>
<protein>
    <recommendedName>
        <fullName evidence="2 5">Methionyl-tRNA formyltransferase</fullName>
        <ecNumber evidence="2 5">2.1.2.9</ecNumber>
    </recommendedName>
</protein>
<dbReference type="InterPro" id="IPR036477">
    <property type="entry name" value="Formyl_transf_N_sf"/>
</dbReference>
<dbReference type="PANTHER" id="PTHR11138:SF5">
    <property type="entry name" value="METHIONYL-TRNA FORMYLTRANSFERASE, MITOCHONDRIAL"/>
    <property type="match status" value="1"/>
</dbReference>
<evidence type="ECO:0000313" key="9">
    <source>
        <dbReference type="Proteomes" id="UP000198304"/>
    </source>
</evidence>
<dbReference type="OrthoDB" id="9802815at2"/>
<evidence type="ECO:0000259" key="6">
    <source>
        <dbReference type="Pfam" id="PF00551"/>
    </source>
</evidence>
<keyword evidence="4 5" id="KW-0648">Protein biosynthesis</keyword>